<evidence type="ECO:0000313" key="3">
    <source>
        <dbReference type="Proteomes" id="UP001341840"/>
    </source>
</evidence>
<dbReference type="Proteomes" id="UP001341840">
    <property type="component" value="Unassembled WGS sequence"/>
</dbReference>
<protein>
    <submittedName>
        <fullName evidence="2">Uncharacterized protein</fullName>
    </submittedName>
</protein>
<feature type="coiled-coil region" evidence="1">
    <location>
        <begin position="39"/>
        <end position="76"/>
    </location>
</feature>
<dbReference type="EMBL" id="JASCZI010271917">
    <property type="protein sequence ID" value="MED6217542.1"/>
    <property type="molecule type" value="Genomic_DNA"/>
</dbReference>
<evidence type="ECO:0000256" key="1">
    <source>
        <dbReference type="SAM" id="Coils"/>
    </source>
</evidence>
<proteinExistence type="predicted"/>
<gene>
    <name evidence="2" type="ORF">PIB30_018751</name>
</gene>
<evidence type="ECO:0000313" key="2">
    <source>
        <dbReference type="EMBL" id="MED6217542.1"/>
    </source>
</evidence>
<sequence length="125" mass="13738">MEAEEAKSKAEEYLAASLAAAKEKDVELQCLRDREAGFLADLELAKKELLEEKNRADRAESSLAATEQARQDLIKLAEDSVKATKDALKELVLVLALDFDMSLLGAWKEIVDGQIVDPPPQPAQD</sequence>
<organism evidence="2 3">
    <name type="scientific">Stylosanthes scabra</name>
    <dbReference type="NCBI Taxonomy" id="79078"/>
    <lineage>
        <taxon>Eukaryota</taxon>
        <taxon>Viridiplantae</taxon>
        <taxon>Streptophyta</taxon>
        <taxon>Embryophyta</taxon>
        <taxon>Tracheophyta</taxon>
        <taxon>Spermatophyta</taxon>
        <taxon>Magnoliopsida</taxon>
        <taxon>eudicotyledons</taxon>
        <taxon>Gunneridae</taxon>
        <taxon>Pentapetalae</taxon>
        <taxon>rosids</taxon>
        <taxon>fabids</taxon>
        <taxon>Fabales</taxon>
        <taxon>Fabaceae</taxon>
        <taxon>Papilionoideae</taxon>
        <taxon>50 kb inversion clade</taxon>
        <taxon>dalbergioids sensu lato</taxon>
        <taxon>Dalbergieae</taxon>
        <taxon>Pterocarpus clade</taxon>
        <taxon>Stylosanthes</taxon>
    </lineage>
</organism>
<reference evidence="2 3" key="1">
    <citation type="journal article" date="2023" name="Plants (Basel)">
        <title>Bridging the Gap: Combining Genomics and Transcriptomics Approaches to Understand Stylosanthes scabra, an Orphan Legume from the Brazilian Caatinga.</title>
        <authorList>
            <person name="Ferreira-Neto J.R.C."/>
            <person name="da Silva M.D."/>
            <person name="Binneck E."/>
            <person name="de Melo N.F."/>
            <person name="da Silva R.H."/>
            <person name="de Melo A.L.T.M."/>
            <person name="Pandolfi V."/>
            <person name="Bustamante F.O."/>
            <person name="Brasileiro-Vidal A.C."/>
            <person name="Benko-Iseppon A.M."/>
        </authorList>
    </citation>
    <scope>NUCLEOTIDE SEQUENCE [LARGE SCALE GENOMIC DNA]</scope>
    <source>
        <tissue evidence="2">Leaves</tissue>
    </source>
</reference>
<keyword evidence="1" id="KW-0175">Coiled coil</keyword>
<name>A0ABU6Z4L1_9FABA</name>
<accession>A0ABU6Z4L1</accession>
<keyword evidence="3" id="KW-1185">Reference proteome</keyword>
<comment type="caution">
    <text evidence="2">The sequence shown here is derived from an EMBL/GenBank/DDBJ whole genome shotgun (WGS) entry which is preliminary data.</text>
</comment>